<protein>
    <recommendedName>
        <fullName evidence="7">Palmitoyltransferase</fullName>
        <ecNumber evidence="7">2.3.1.225</ecNumber>
    </recommendedName>
</protein>
<dbReference type="SMR" id="A0A0M5JB35"/>
<proteinExistence type="inferred from homology"/>
<dbReference type="EMBL" id="CP012525">
    <property type="protein sequence ID" value="ALC43618.1"/>
    <property type="molecule type" value="Genomic_DNA"/>
</dbReference>
<keyword evidence="6 7" id="KW-0012">Acyltransferase</keyword>
<reference evidence="9 10" key="1">
    <citation type="submission" date="2015-08" db="EMBL/GenBank/DDBJ databases">
        <title>Ancestral chromatin configuration constrains chromatin evolution on differentiating sex chromosomes in Drosophila.</title>
        <authorList>
            <person name="Zhou Q."/>
            <person name="Bachtrog D."/>
        </authorList>
    </citation>
    <scope>NUCLEOTIDE SEQUENCE [LARGE SCALE GENOMIC DNA]</scope>
    <source>
        <tissue evidence="9">Whole larvae</tissue>
    </source>
</reference>
<evidence type="ECO:0000256" key="4">
    <source>
        <dbReference type="ARBA" id="ARBA00022989"/>
    </source>
</evidence>
<gene>
    <name evidence="9" type="ORF">Dbus_chr3Lg784</name>
</gene>
<dbReference type="EC" id="2.3.1.225" evidence="7"/>
<evidence type="ECO:0000256" key="7">
    <source>
        <dbReference type="RuleBase" id="RU079119"/>
    </source>
</evidence>
<dbReference type="OrthoDB" id="331948at2759"/>
<evidence type="ECO:0000313" key="9">
    <source>
        <dbReference type="EMBL" id="ALC43618.1"/>
    </source>
</evidence>
<comment type="similarity">
    <text evidence="7">Belongs to the DHHC palmitoyltransferase family.</text>
</comment>
<comment type="subcellular location">
    <subcellularLocation>
        <location evidence="1">Membrane</location>
        <topology evidence="1">Multi-pass membrane protein</topology>
    </subcellularLocation>
</comment>
<dbReference type="InterPro" id="IPR039859">
    <property type="entry name" value="PFA4/ZDH16/20/ERF2-like"/>
</dbReference>
<evidence type="ECO:0000256" key="6">
    <source>
        <dbReference type="ARBA" id="ARBA00023315"/>
    </source>
</evidence>
<organism evidence="9 10">
    <name type="scientific">Drosophila busckii</name>
    <name type="common">Fruit fly</name>
    <dbReference type="NCBI Taxonomy" id="30019"/>
    <lineage>
        <taxon>Eukaryota</taxon>
        <taxon>Metazoa</taxon>
        <taxon>Ecdysozoa</taxon>
        <taxon>Arthropoda</taxon>
        <taxon>Hexapoda</taxon>
        <taxon>Insecta</taxon>
        <taxon>Pterygota</taxon>
        <taxon>Neoptera</taxon>
        <taxon>Endopterygota</taxon>
        <taxon>Diptera</taxon>
        <taxon>Brachycera</taxon>
        <taxon>Muscomorpha</taxon>
        <taxon>Ephydroidea</taxon>
        <taxon>Drosophilidae</taxon>
        <taxon>Drosophila</taxon>
    </lineage>
</organism>
<keyword evidence="3 7" id="KW-0812">Transmembrane</keyword>
<keyword evidence="10" id="KW-1185">Reference proteome</keyword>
<dbReference type="Pfam" id="PF01529">
    <property type="entry name" value="DHHC"/>
    <property type="match status" value="1"/>
</dbReference>
<accession>A0A0M5JB35</accession>
<keyword evidence="4 7" id="KW-1133">Transmembrane helix</keyword>
<evidence type="ECO:0000256" key="1">
    <source>
        <dbReference type="ARBA" id="ARBA00004141"/>
    </source>
</evidence>
<keyword evidence="2 7" id="KW-0808">Transferase</keyword>
<evidence type="ECO:0000256" key="2">
    <source>
        <dbReference type="ARBA" id="ARBA00022679"/>
    </source>
</evidence>
<dbReference type="Proteomes" id="UP000494163">
    <property type="component" value="Chromosome 3L"/>
</dbReference>
<feature type="transmembrane region" description="Helical" evidence="7">
    <location>
        <begin position="12"/>
        <end position="35"/>
    </location>
</feature>
<keyword evidence="5 7" id="KW-0472">Membrane</keyword>
<feature type="transmembrane region" description="Helical" evidence="7">
    <location>
        <begin position="47"/>
        <end position="72"/>
    </location>
</feature>
<feature type="domain" description="Palmitoyltransferase DHHC" evidence="8">
    <location>
        <begin position="86"/>
        <end position="221"/>
    </location>
</feature>
<feature type="transmembrane region" description="Helical" evidence="7">
    <location>
        <begin position="178"/>
        <end position="199"/>
    </location>
</feature>
<dbReference type="AlphaFoldDB" id="A0A0M5JB35"/>
<feature type="transmembrane region" description="Helical" evidence="7">
    <location>
        <begin position="132"/>
        <end position="158"/>
    </location>
</feature>
<evidence type="ECO:0000313" key="10">
    <source>
        <dbReference type="Proteomes" id="UP000494163"/>
    </source>
</evidence>
<sequence>MTEAEENELRLFWHWGPMVSLILTLTVVTTTYIWWPVENHTRLSAHFGLYMLLYLLALYNFVMSVLMGPGLLPKHWQPKEPKDTRFLQYCHKCEGYKAPRAHHCRRCKRCVLKMDHHCPWINRCVGWANHAYFVYFLFFYLLGSIHSAVVLACGLYQFVSDNFMLQPKKFIILVQQNYLSVIMCVTCFCIALGTVLTMIKLLVIQMYAILTNCTDIEQWIWKKAQVRRYCSQQQLQPFVHPYHLGWYGNLGQVFNMDSQYRSRGIDWPMRANCDQYALTIEQLAQKADNRNRTRIYRCVKRATGSWLPLWSQGLMVTLCLPCTDDPRIVLEPNDLVRVTRIGSHWLFGERVLSELEERRKQPRPGALRGWFPRPCAVDITETSNCKDQSNKSNFKYE</sequence>
<comment type="catalytic activity">
    <reaction evidence="7">
        <text>L-cysteinyl-[protein] + hexadecanoyl-CoA = S-hexadecanoyl-L-cysteinyl-[protein] + CoA</text>
        <dbReference type="Rhea" id="RHEA:36683"/>
        <dbReference type="Rhea" id="RHEA-COMP:10131"/>
        <dbReference type="Rhea" id="RHEA-COMP:11032"/>
        <dbReference type="ChEBI" id="CHEBI:29950"/>
        <dbReference type="ChEBI" id="CHEBI:57287"/>
        <dbReference type="ChEBI" id="CHEBI:57379"/>
        <dbReference type="ChEBI" id="CHEBI:74151"/>
        <dbReference type="EC" id="2.3.1.225"/>
    </reaction>
</comment>
<name>A0A0M5JB35_DROBS</name>
<dbReference type="InterPro" id="IPR001594">
    <property type="entry name" value="Palmitoyltrfase_DHHC"/>
</dbReference>
<evidence type="ECO:0000256" key="5">
    <source>
        <dbReference type="ARBA" id="ARBA00023136"/>
    </source>
</evidence>
<evidence type="ECO:0000256" key="3">
    <source>
        <dbReference type="ARBA" id="ARBA00022692"/>
    </source>
</evidence>
<dbReference type="GO" id="GO:0016020">
    <property type="term" value="C:membrane"/>
    <property type="evidence" value="ECO:0007669"/>
    <property type="project" value="UniProtKB-SubCell"/>
</dbReference>
<evidence type="ECO:0000259" key="8">
    <source>
        <dbReference type="Pfam" id="PF01529"/>
    </source>
</evidence>
<comment type="domain">
    <text evidence="7">The DHHC domain is required for palmitoyltransferase activity.</text>
</comment>
<dbReference type="PROSITE" id="PS50216">
    <property type="entry name" value="DHHC"/>
    <property type="match status" value="1"/>
</dbReference>
<dbReference type="GO" id="GO:0019706">
    <property type="term" value="F:protein-cysteine S-palmitoyltransferase activity"/>
    <property type="evidence" value="ECO:0007669"/>
    <property type="project" value="UniProtKB-EC"/>
</dbReference>
<dbReference type="PANTHER" id="PTHR12246">
    <property type="entry name" value="PALMITOYLTRANSFERASE ZDHHC16"/>
    <property type="match status" value="1"/>
</dbReference>